<dbReference type="PROSITE" id="PS00616">
    <property type="entry name" value="HIS_ACID_PHOSPHAT_1"/>
    <property type="match status" value="1"/>
</dbReference>
<dbReference type="InterPro" id="IPR033379">
    <property type="entry name" value="Acid_Pase_AS"/>
</dbReference>
<reference evidence="10" key="1">
    <citation type="submission" date="2025-08" db="UniProtKB">
        <authorList>
            <consortium name="RefSeq"/>
        </authorList>
    </citation>
    <scope>IDENTIFICATION</scope>
    <source>
        <tissue evidence="10">Gonads</tissue>
    </source>
</reference>
<sequence>MFSSRVFAFIVCLVSLGLLVEAFPPPKPPRVSYNTTTLQLAHVLFRHGNRNPTSGTYDSNPYYDESYYPEGYGQLTNAGKLTEFKMGGELRKRFDDFLNSTWNINYLDVRSTNVNRTKMSAELMLAGLYPARGSQIWSNLFWLPIPYNYYSSDKLLEGQSVCSNFKTLYNEVMDSDWMTEYLETRYEDLFTNIKTYTNQTGSLTTAFSLYFGLFAQEDVGYELEEWTSLIYPDPLLSATMDLYYVYTNTTALRKIVAGNLLKKILSDTEEKINGSIDPSTRKMFIYSAHEMNVANMLLTLGVEIHMAPPYGSYVLFELHLIDGVYGIKLFYQFYEEDDPVSFSLSGCDEFCPYDDFYSLVEQYIPTDDDCT</sequence>
<keyword evidence="5" id="KW-0378">Hydrolase</keyword>
<evidence type="ECO:0000256" key="4">
    <source>
        <dbReference type="ARBA" id="ARBA00022729"/>
    </source>
</evidence>
<evidence type="ECO:0000256" key="1">
    <source>
        <dbReference type="ARBA" id="ARBA00000032"/>
    </source>
</evidence>
<dbReference type="PANTHER" id="PTHR11567">
    <property type="entry name" value="ACID PHOSPHATASE-RELATED"/>
    <property type="match status" value="1"/>
</dbReference>
<dbReference type="OrthoDB" id="10257284at2759"/>
<dbReference type="CDD" id="cd07061">
    <property type="entry name" value="HP_HAP_like"/>
    <property type="match status" value="1"/>
</dbReference>
<proteinExistence type="inferred from homology"/>
<dbReference type="InterPro" id="IPR029033">
    <property type="entry name" value="His_PPase_superfam"/>
</dbReference>
<evidence type="ECO:0000256" key="3">
    <source>
        <dbReference type="ARBA" id="ARBA00012646"/>
    </source>
</evidence>
<organism evidence="9 10">
    <name type="scientific">Sitophilus oryzae</name>
    <name type="common">Rice weevil</name>
    <name type="synonym">Curculio oryzae</name>
    <dbReference type="NCBI Taxonomy" id="7048"/>
    <lineage>
        <taxon>Eukaryota</taxon>
        <taxon>Metazoa</taxon>
        <taxon>Ecdysozoa</taxon>
        <taxon>Arthropoda</taxon>
        <taxon>Hexapoda</taxon>
        <taxon>Insecta</taxon>
        <taxon>Pterygota</taxon>
        <taxon>Neoptera</taxon>
        <taxon>Endopterygota</taxon>
        <taxon>Coleoptera</taxon>
        <taxon>Polyphaga</taxon>
        <taxon>Cucujiformia</taxon>
        <taxon>Curculionidae</taxon>
        <taxon>Dryophthorinae</taxon>
        <taxon>Sitophilus</taxon>
    </lineage>
</organism>
<dbReference type="InParanoid" id="A0A6J2YWR6"/>
<dbReference type="InterPro" id="IPR000560">
    <property type="entry name" value="His_Pase_clade-2"/>
</dbReference>
<dbReference type="Proteomes" id="UP000504635">
    <property type="component" value="Unplaced"/>
</dbReference>
<accession>A0A6J2YWR6</accession>
<dbReference type="SUPFAM" id="SSF53254">
    <property type="entry name" value="Phosphoglycerate mutase-like"/>
    <property type="match status" value="1"/>
</dbReference>
<dbReference type="InterPro" id="IPR050645">
    <property type="entry name" value="Histidine_acid_phosphatase"/>
</dbReference>
<evidence type="ECO:0000256" key="8">
    <source>
        <dbReference type="SAM" id="SignalP"/>
    </source>
</evidence>
<dbReference type="GeneID" id="115891414"/>
<dbReference type="EC" id="3.1.3.2" evidence="3"/>
<protein>
    <recommendedName>
        <fullName evidence="3">acid phosphatase</fullName>
        <ecNumber evidence="3">3.1.3.2</ecNumber>
    </recommendedName>
</protein>
<comment type="catalytic activity">
    <reaction evidence="1">
        <text>a phosphate monoester + H2O = an alcohol + phosphate</text>
        <dbReference type="Rhea" id="RHEA:15017"/>
        <dbReference type="ChEBI" id="CHEBI:15377"/>
        <dbReference type="ChEBI" id="CHEBI:30879"/>
        <dbReference type="ChEBI" id="CHEBI:43474"/>
        <dbReference type="ChEBI" id="CHEBI:67140"/>
        <dbReference type="EC" id="3.1.3.2"/>
    </reaction>
</comment>
<dbReference type="PANTHER" id="PTHR11567:SF211">
    <property type="entry name" value="PROSTATIC ACID PHOSPHATASE"/>
    <property type="match status" value="1"/>
</dbReference>
<dbReference type="AlphaFoldDB" id="A0A6J2YWR6"/>
<keyword evidence="4 8" id="KW-0732">Signal</keyword>
<keyword evidence="7" id="KW-0325">Glycoprotein</keyword>
<evidence type="ECO:0000313" key="10">
    <source>
        <dbReference type="RefSeq" id="XP_030767717.1"/>
    </source>
</evidence>
<dbReference type="RefSeq" id="XP_030767717.1">
    <property type="nucleotide sequence ID" value="XM_030911857.1"/>
</dbReference>
<evidence type="ECO:0000256" key="6">
    <source>
        <dbReference type="ARBA" id="ARBA00023157"/>
    </source>
</evidence>
<name>A0A6J2YWR6_SITOR</name>
<feature type="chain" id="PRO_5026987479" description="acid phosphatase" evidence="8">
    <location>
        <begin position="23"/>
        <end position="371"/>
    </location>
</feature>
<evidence type="ECO:0000313" key="9">
    <source>
        <dbReference type="Proteomes" id="UP000504635"/>
    </source>
</evidence>
<evidence type="ECO:0000256" key="2">
    <source>
        <dbReference type="ARBA" id="ARBA00005375"/>
    </source>
</evidence>
<dbReference type="Gene3D" id="3.40.50.1240">
    <property type="entry name" value="Phosphoglycerate mutase-like"/>
    <property type="match status" value="1"/>
</dbReference>
<evidence type="ECO:0000256" key="7">
    <source>
        <dbReference type="ARBA" id="ARBA00023180"/>
    </source>
</evidence>
<feature type="signal peptide" evidence="8">
    <location>
        <begin position="1"/>
        <end position="22"/>
    </location>
</feature>
<gene>
    <name evidence="10" type="primary">LOC115891414</name>
</gene>
<dbReference type="Pfam" id="PF00328">
    <property type="entry name" value="His_Phos_2"/>
    <property type="match status" value="1"/>
</dbReference>
<keyword evidence="9" id="KW-1185">Reference proteome</keyword>
<keyword evidence="6" id="KW-1015">Disulfide bond</keyword>
<dbReference type="KEGG" id="soy:115891414"/>
<comment type="similarity">
    <text evidence="2">Belongs to the histidine acid phosphatase family.</text>
</comment>
<evidence type="ECO:0000256" key="5">
    <source>
        <dbReference type="ARBA" id="ARBA00022801"/>
    </source>
</evidence>
<dbReference type="GO" id="GO:0003993">
    <property type="term" value="F:acid phosphatase activity"/>
    <property type="evidence" value="ECO:0007669"/>
    <property type="project" value="UniProtKB-EC"/>
</dbReference>